<dbReference type="PANTHER" id="PTHR45669:SF28">
    <property type="entry name" value="GLUTAREDOXIN DOMAIN-CONTAINING PROTEIN"/>
    <property type="match status" value="1"/>
</dbReference>
<evidence type="ECO:0000313" key="4">
    <source>
        <dbReference type="Proteomes" id="UP000827721"/>
    </source>
</evidence>
<evidence type="ECO:0000256" key="1">
    <source>
        <dbReference type="SAM" id="MobiDB-lite"/>
    </source>
</evidence>
<feature type="domain" description="Glutaredoxin" evidence="2">
    <location>
        <begin position="258"/>
        <end position="324"/>
    </location>
</feature>
<reference evidence="3 4" key="1">
    <citation type="submission" date="2021-02" db="EMBL/GenBank/DDBJ databases">
        <title>Plant Genome Project.</title>
        <authorList>
            <person name="Zhang R.-G."/>
        </authorList>
    </citation>
    <scope>NUCLEOTIDE SEQUENCE [LARGE SCALE GENOMIC DNA]</scope>
    <source>
        <tissue evidence="3">Leaves</tissue>
    </source>
</reference>
<feature type="compositionally biased region" description="Basic and acidic residues" evidence="1">
    <location>
        <begin position="171"/>
        <end position="216"/>
    </location>
</feature>
<dbReference type="EMBL" id="JAFEMO010000014">
    <property type="protein sequence ID" value="KAH7547710.1"/>
    <property type="molecule type" value="Genomic_DNA"/>
</dbReference>
<dbReference type="InterPro" id="IPR002109">
    <property type="entry name" value="Glutaredoxin"/>
</dbReference>
<evidence type="ECO:0000313" key="3">
    <source>
        <dbReference type="EMBL" id="KAH7547710.1"/>
    </source>
</evidence>
<dbReference type="Proteomes" id="UP000827721">
    <property type="component" value="Unassembled WGS sequence"/>
</dbReference>
<protein>
    <recommendedName>
        <fullName evidence="2">Glutaredoxin domain-containing protein</fullName>
    </recommendedName>
</protein>
<name>A0ABQ8H333_9ROSI</name>
<dbReference type="InterPro" id="IPR036249">
    <property type="entry name" value="Thioredoxin-like_sf"/>
</dbReference>
<keyword evidence="4" id="KW-1185">Reference proteome</keyword>
<sequence>MKGMRGKFLKKIKSIKPIGYLKADRILQVNAAEGFFETFMTSPNRKVEKTTQVVCEEPEQENIINRRVGGRVQESDIIDVSELMRDLEEEEEERDGIDEKENIGPAIKEKSSFFCEENVEFSRKSEFERMSPLSEIDVCSFRRPDMNSGSLFDPNLLAAFQEAVNEHIRMSQEERNKKIEQENLEKSRDEERKARIEPENLEKSRESEERNARIGEENLEEEEEEPPHKSRRILEENNIIPLLQFEERCPPGGEESVIFYTTTLRGIRKTFEDCSSVRFLLESFRVMFFERDVSMHMEFKEELWRLLDRKEAVPPRLFIKGRYIGGASEVLGLHERGKLRLLFEGVPIDQSNGPCEGCAGVRFLLCYKCNGSHKVVDDGGLSSKCHECNENGLIICPICR</sequence>
<gene>
    <name evidence="3" type="ORF">JRO89_XS14G0005400</name>
</gene>
<accession>A0ABQ8H333</accession>
<dbReference type="Gene3D" id="3.40.30.10">
    <property type="entry name" value="Glutaredoxin"/>
    <property type="match status" value="1"/>
</dbReference>
<dbReference type="Pfam" id="PF00462">
    <property type="entry name" value="Glutaredoxin"/>
    <property type="match status" value="1"/>
</dbReference>
<feature type="region of interest" description="Disordered" evidence="1">
    <location>
        <begin position="171"/>
        <end position="232"/>
    </location>
</feature>
<dbReference type="CDD" id="cd03031">
    <property type="entry name" value="GRX_GRX_like"/>
    <property type="match status" value="1"/>
</dbReference>
<dbReference type="PROSITE" id="PS51354">
    <property type="entry name" value="GLUTAREDOXIN_2"/>
    <property type="match status" value="1"/>
</dbReference>
<dbReference type="Pfam" id="PF23733">
    <property type="entry name" value="GRXCR1-2_C"/>
    <property type="match status" value="1"/>
</dbReference>
<evidence type="ECO:0000259" key="2">
    <source>
        <dbReference type="Pfam" id="PF00462"/>
    </source>
</evidence>
<dbReference type="PANTHER" id="PTHR45669">
    <property type="entry name" value="GLUTAREDOXIN DOMAIN-CONTAINING CYSTEINE-RICH PROTEIN CG12206-RELATED"/>
    <property type="match status" value="1"/>
</dbReference>
<comment type="caution">
    <text evidence="3">The sequence shown here is derived from an EMBL/GenBank/DDBJ whole genome shotgun (WGS) entry which is preliminary data.</text>
</comment>
<dbReference type="SUPFAM" id="SSF52833">
    <property type="entry name" value="Thioredoxin-like"/>
    <property type="match status" value="1"/>
</dbReference>
<proteinExistence type="predicted"/>
<organism evidence="3 4">
    <name type="scientific">Xanthoceras sorbifolium</name>
    <dbReference type="NCBI Taxonomy" id="99658"/>
    <lineage>
        <taxon>Eukaryota</taxon>
        <taxon>Viridiplantae</taxon>
        <taxon>Streptophyta</taxon>
        <taxon>Embryophyta</taxon>
        <taxon>Tracheophyta</taxon>
        <taxon>Spermatophyta</taxon>
        <taxon>Magnoliopsida</taxon>
        <taxon>eudicotyledons</taxon>
        <taxon>Gunneridae</taxon>
        <taxon>Pentapetalae</taxon>
        <taxon>rosids</taxon>
        <taxon>malvids</taxon>
        <taxon>Sapindales</taxon>
        <taxon>Sapindaceae</taxon>
        <taxon>Xanthoceroideae</taxon>
        <taxon>Xanthoceras</taxon>
    </lineage>
</organism>